<evidence type="ECO:0000259" key="7">
    <source>
        <dbReference type="Pfam" id="PF01301"/>
    </source>
</evidence>
<evidence type="ECO:0000313" key="11">
    <source>
        <dbReference type="Proteomes" id="UP000289856"/>
    </source>
</evidence>
<accession>A0A3T1D5J6</accession>
<dbReference type="InterPro" id="IPR008979">
    <property type="entry name" value="Galactose-bd-like_sf"/>
</dbReference>
<dbReference type="EMBL" id="AP019400">
    <property type="protein sequence ID" value="BBI33382.1"/>
    <property type="molecule type" value="Genomic_DNA"/>
</dbReference>
<evidence type="ECO:0000256" key="4">
    <source>
        <dbReference type="PIRSR" id="PIRSR006336-1"/>
    </source>
</evidence>
<dbReference type="InterPro" id="IPR031330">
    <property type="entry name" value="Gly_Hdrlase_35_cat"/>
</dbReference>
<dbReference type="Gene3D" id="3.20.20.80">
    <property type="entry name" value="Glycosidases"/>
    <property type="match status" value="1"/>
</dbReference>
<dbReference type="PROSITE" id="PS01182">
    <property type="entry name" value="GLYCOSYL_HYDROL_F35"/>
    <property type="match status" value="1"/>
</dbReference>
<dbReference type="SUPFAM" id="SSF49785">
    <property type="entry name" value="Galactose-binding domain-like"/>
    <property type="match status" value="1"/>
</dbReference>
<dbReference type="Proteomes" id="UP000289856">
    <property type="component" value="Chromosome"/>
</dbReference>
<dbReference type="KEGG" id="cohn:KCTCHS21_27810"/>
<dbReference type="InterPro" id="IPR048913">
    <property type="entry name" value="BetaGal_gal-bd"/>
</dbReference>
<dbReference type="InterPro" id="IPR017853">
    <property type="entry name" value="GH"/>
</dbReference>
<evidence type="ECO:0000259" key="8">
    <source>
        <dbReference type="Pfam" id="PF21317"/>
    </source>
</evidence>
<feature type="active site" description="Nucleophile" evidence="4">
    <location>
        <position position="234"/>
    </location>
</feature>
<dbReference type="PANTHER" id="PTHR23421">
    <property type="entry name" value="BETA-GALACTOSIDASE RELATED"/>
    <property type="match status" value="1"/>
</dbReference>
<gene>
    <name evidence="10" type="ORF">KCTCHS21_27810</name>
</gene>
<comment type="catalytic activity">
    <reaction evidence="5">
        <text>Hydrolysis of terminal non-reducing beta-D-galactose residues in beta-D-galactosides.</text>
        <dbReference type="EC" id="3.2.1.23"/>
    </reaction>
</comment>
<keyword evidence="3 5" id="KW-0326">Glycosidase</keyword>
<dbReference type="InterPro" id="IPR001944">
    <property type="entry name" value="Glycoside_Hdrlase_35"/>
</dbReference>
<keyword evidence="11" id="KW-1185">Reference proteome</keyword>
<dbReference type="Pfam" id="PF21467">
    <property type="entry name" value="BetaGal_gal-bd"/>
    <property type="match status" value="1"/>
</dbReference>
<feature type="active site" description="Proton donor" evidence="4">
    <location>
        <position position="158"/>
    </location>
</feature>
<comment type="similarity">
    <text evidence="1 6">Belongs to the glycosyl hydrolase 35 family.</text>
</comment>
<evidence type="ECO:0000256" key="5">
    <source>
        <dbReference type="RuleBase" id="RU000675"/>
    </source>
</evidence>
<dbReference type="InterPro" id="IPR026283">
    <property type="entry name" value="B-gal_1-like"/>
</dbReference>
<dbReference type="EC" id="3.2.1.23" evidence="5"/>
<dbReference type="GO" id="GO:0005975">
    <property type="term" value="P:carbohydrate metabolic process"/>
    <property type="evidence" value="ECO:0007669"/>
    <property type="project" value="InterPro"/>
</dbReference>
<evidence type="ECO:0000256" key="1">
    <source>
        <dbReference type="ARBA" id="ARBA00009809"/>
    </source>
</evidence>
<name>A0A3T1D5J6_9BACL</name>
<dbReference type="SUPFAM" id="SSF51445">
    <property type="entry name" value="(Trans)glycosidases"/>
    <property type="match status" value="1"/>
</dbReference>
<evidence type="ECO:0000313" key="10">
    <source>
        <dbReference type="EMBL" id="BBI33382.1"/>
    </source>
</evidence>
<evidence type="ECO:0000259" key="9">
    <source>
        <dbReference type="Pfam" id="PF21467"/>
    </source>
</evidence>
<organism evidence="10 11">
    <name type="scientific">Cohnella abietis</name>
    <dbReference type="NCBI Taxonomy" id="2507935"/>
    <lineage>
        <taxon>Bacteria</taxon>
        <taxon>Bacillati</taxon>
        <taxon>Bacillota</taxon>
        <taxon>Bacilli</taxon>
        <taxon>Bacillales</taxon>
        <taxon>Paenibacillaceae</taxon>
        <taxon>Cohnella</taxon>
    </lineage>
</organism>
<dbReference type="RefSeq" id="WP_130609000.1">
    <property type="nucleotide sequence ID" value="NZ_AP019400.1"/>
</dbReference>
<dbReference type="OrthoDB" id="9813184at2"/>
<reference evidence="10 11" key="1">
    <citation type="submission" date="2019-01" db="EMBL/GenBank/DDBJ databases">
        <title>Complete genome sequence of Cohnella hallensis HS21 isolated from Korean fir (Abies koreana) rhizospheric soil.</title>
        <authorList>
            <person name="Jiang L."/>
            <person name="Kang S.W."/>
            <person name="Kim S."/>
            <person name="Jung J."/>
            <person name="Kim C.Y."/>
            <person name="Kim D.H."/>
            <person name="Kim S.W."/>
            <person name="Lee J."/>
        </authorList>
    </citation>
    <scope>NUCLEOTIDE SEQUENCE [LARGE SCALE GENOMIC DNA]</scope>
    <source>
        <strain evidence="10 11">HS21</strain>
    </source>
</reference>
<feature type="domain" description="Beta-galactosidase galactose-binding" evidence="9">
    <location>
        <begin position="515"/>
        <end position="573"/>
    </location>
</feature>
<dbReference type="InterPro" id="IPR019801">
    <property type="entry name" value="Glyco_hydro_35_CS"/>
</dbReference>
<evidence type="ECO:0000256" key="3">
    <source>
        <dbReference type="ARBA" id="ARBA00023295"/>
    </source>
</evidence>
<dbReference type="PRINTS" id="PR00742">
    <property type="entry name" value="GLHYDRLASE35"/>
</dbReference>
<dbReference type="AlphaFoldDB" id="A0A3T1D5J6"/>
<dbReference type="InterPro" id="IPR048912">
    <property type="entry name" value="BetaGal1-like_ABD1"/>
</dbReference>
<dbReference type="FunFam" id="3.20.20.80:FF:000116">
    <property type="entry name" value="Beta-galactosidase 3"/>
    <property type="match status" value="1"/>
</dbReference>
<sequence>MASFEIEGNGFVYDGKPLRIISGAMHYFRIVPEYWEDRLRKLRACGFNTVETYVAWNLHEPKEGQFCFEGIADIERFIRLAEELGLFVIVRPSPYICAEWEFGGLPSWLLADSDMRLRCSHQPFLDKVDAYYDVLLPKLKPLLCTSGGPIIAMQVENEYGSYGNDKHYLEYLRQGMLDRGMDVLLFTSDGPEDYMLQGGTLPSTLATLNFGSKPEQAFEKLLAVQPDKPLFCMEYWNGWFDHWGDQHHVRGYDDVKDVLDRILRMGASVNFYMFHGGTNFGFYNGANHIDFYEPTVTSYDYNALLSEAGDITDKYMAIREVIALYADVPNEPLPPPSVKKAYGDVQLTERALLFFSFDDLSVSIQSVFPETMERLGQDYGFIWYETELSGPQTNCEIMLQDVHDRALIYVDGIYRGVVERWREGDAITVDVPPSGAKLGILVENMGRINYGARMRDVKGITEGVKAGARQYNQFLFNWTIRCLPLDDLSGIRYEPIMADTDANKNANASKLDAAPAFYRGTFQVNGAADTFLKLDGWVKGVVYVNGFNLGRYWEKGPQRTLYVPGPLLREGLNEIVVFELEGTNKPVVVLQDYPELG</sequence>
<dbReference type="GO" id="GO:0004565">
    <property type="term" value="F:beta-galactosidase activity"/>
    <property type="evidence" value="ECO:0007669"/>
    <property type="project" value="UniProtKB-EC"/>
</dbReference>
<dbReference type="Pfam" id="PF01301">
    <property type="entry name" value="Glyco_hydro_35"/>
    <property type="match status" value="1"/>
</dbReference>
<evidence type="ECO:0000256" key="6">
    <source>
        <dbReference type="RuleBase" id="RU003679"/>
    </source>
</evidence>
<feature type="domain" description="Glycoside hydrolase 35 catalytic" evidence="7">
    <location>
        <begin position="11"/>
        <end position="323"/>
    </location>
</feature>
<keyword evidence="2 5" id="KW-0378">Hydrolase</keyword>
<protein>
    <recommendedName>
        <fullName evidence="5">Beta-galactosidase</fullName>
        <ecNumber evidence="5">3.2.1.23</ecNumber>
    </recommendedName>
</protein>
<dbReference type="Gene3D" id="2.60.120.260">
    <property type="entry name" value="Galactose-binding domain-like"/>
    <property type="match status" value="2"/>
</dbReference>
<dbReference type="Pfam" id="PF21317">
    <property type="entry name" value="BetaGal_ABD_1"/>
    <property type="match status" value="1"/>
</dbReference>
<evidence type="ECO:0000256" key="2">
    <source>
        <dbReference type="ARBA" id="ARBA00022801"/>
    </source>
</evidence>
<proteinExistence type="inferred from homology"/>
<dbReference type="PIRSF" id="PIRSF006336">
    <property type="entry name" value="B-gal"/>
    <property type="match status" value="1"/>
</dbReference>
<feature type="domain" description="Beta-galactosidase 1-like first all-beta" evidence="8">
    <location>
        <begin position="369"/>
        <end position="481"/>
    </location>
</feature>